<proteinExistence type="predicted"/>
<protein>
    <submittedName>
        <fullName evidence="1">Uncharacterized protein</fullName>
    </submittedName>
</protein>
<name>A0A0F9KCI6_9ZZZZ</name>
<accession>A0A0F9KCI6</accession>
<dbReference type="EMBL" id="LAZR01013889">
    <property type="protein sequence ID" value="KKM19868.1"/>
    <property type="molecule type" value="Genomic_DNA"/>
</dbReference>
<dbReference type="AlphaFoldDB" id="A0A0F9KCI6"/>
<comment type="caution">
    <text evidence="1">The sequence shown here is derived from an EMBL/GenBank/DDBJ whole genome shotgun (WGS) entry which is preliminary data.</text>
</comment>
<sequence length="220" mass="26108">NYVMKFVKEIVKKEKIQSQTVISRDIKEKYNSYYFGFPFEDYSQYITEVAEKIKRNIENSLKKLDLTVWESMYEIDDTFKLLVRFYANLENYCDSQLSPPNGKDLPTKIKLLNLSPNLEFTLLELNEVRIQTIHSAYELSDNDKDRINEVVINFTLNLIKKHIKPLIEEKKLKTNYMYADLRDLYSEIKVFISGYLTKIFINGKSNHNQIRTFLETLTVN</sequence>
<organism evidence="1">
    <name type="scientific">marine sediment metagenome</name>
    <dbReference type="NCBI Taxonomy" id="412755"/>
    <lineage>
        <taxon>unclassified sequences</taxon>
        <taxon>metagenomes</taxon>
        <taxon>ecological metagenomes</taxon>
    </lineage>
</organism>
<evidence type="ECO:0000313" key="1">
    <source>
        <dbReference type="EMBL" id="KKM19868.1"/>
    </source>
</evidence>
<gene>
    <name evidence="1" type="ORF">LCGC14_1651230</name>
</gene>
<feature type="non-terminal residue" evidence="1">
    <location>
        <position position="1"/>
    </location>
</feature>
<reference evidence="1" key="1">
    <citation type="journal article" date="2015" name="Nature">
        <title>Complex archaea that bridge the gap between prokaryotes and eukaryotes.</title>
        <authorList>
            <person name="Spang A."/>
            <person name="Saw J.H."/>
            <person name="Jorgensen S.L."/>
            <person name="Zaremba-Niedzwiedzka K."/>
            <person name="Martijn J."/>
            <person name="Lind A.E."/>
            <person name="van Eijk R."/>
            <person name="Schleper C."/>
            <person name="Guy L."/>
            <person name="Ettema T.J."/>
        </authorList>
    </citation>
    <scope>NUCLEOTIDE SEQUENCE</scope>
</reference>